<reference evidence="2" key="1">
    <citation type="submission" date="2016-10" db="EMBL/GenBank/DDBJ databases">
        <authorList>
            <person name="Varghese N."/>
            <person name="Submissions S."/>
        </authorList>
    </citation>
    <scope>NUCLEOTIDE SEQUENCE [LARGE SCALE GENOMIC DNA]</scope>
    <source>
        <strain evidence="2">CBMB127</strain>
    </source>
</reference>
<organism evidence="1 2">
    <name type="scientific">Methylophilus rhizosphaerae</name>
    <dbReference type="NCBI Taxonomy" id="492660"/>
    <lineage>
        <taxon>Bacteria</taxon>
        <taxon>Pseudomonadati</taxon>
        <taxon>Pseudomonadota</taxon>
        <taxon>Betaproteobacteria</taxon>
        <taxon>Nitrosomonadales</taxon>
        <taxon>Methylophilaceae</taxon>
        <taxon>Methylophilus</taxon>
    </lineage>
</organism>
<evidence type="ECO:0000313" key="2">
    <source>
        <dbReference type="Proteomes" id="UP000198629"/>
    </source>
</evidence>
<dbReference type="RefSeq" id="WP_091472186.1">
    <property type="nucleotide sequence ID" value="NZ_FNFX01000004.1"/>
</dbReference>
<proteinExistence type="predicted"/>
<evidence type="ECO:0008006" key="3">
    <source>
        <dbReference type="Google" id="ProtNLM"/>
    </source>
</evidence>
<dbReference type="Proteomes" id="UP000198629">
    <property type="component" value="Unassembled WGS sequence"/>
</dbReference>
<sequence length="349" mass="38447">MMADQNNLPKLSLTTSASHSPFSSSVAFSEIAEFVHSCLPDAEVQKTWGTLFVVSNDLDELSSTLGLTVHSHLLMDDSIAYNDIDQRVIFVASGGPAAIILDPSPTLSDAMKLITGYGYGNAPAVLVHTSRTPRIYRFFEQGIVQPTNAFTTPVGGAFGQLVLENLPAALDWVEENSICPAWNIDELWQIPDKFVPQQNAERRVQNLLRNGLAVVLGKAVVLEETSNASGRADVVILPSNPKFKVNYIELKVVKTYHSVKDIKLDVPNKIGDTKNRRWALSAIRQAAAYRGKNPNADAHARIYDMRKERLNIIPDEQTKEAAHKRNVTIKARVLYPTTEGIQEETAAVS</sequence>
<keyword evidence="2" id="KW-1185">Reference proteome</keyword>
<evidence type="ECO:0000313" key="1">
    <source>
        <dbReference type="EMBL" id="SDK71882.1"/>
    </source>
</evidence>
<dbReference type="STRING" id="492660.SAMN05192566_2201"/>
<dbReference type="EMBL" id="FNFX01000004">
    <property type="protein sequence ID" value="SDK71882.1"/>
    <property type="molecule type" value="Genomic_DNA"/>
</dbReference>
<gene>
    <name evidence="1" type="ORF">SAMN05192566_2201</name>
</gene>
<accession>A0A1G9E6V5</accession>
<dbReference type="AlphaFoldDB" id="A0A1G9E6V5"/>
<protein>
    <recommendedName>
        <fullName evidence="3">PD-(D/E)XK nuclease superfamily protein</fullName>
    </recommendedName>
</protein>
<name>A0A1G9E6V5_9PROT</name>